<gene>
    <name evidence="2" type="ORF">EB1_19350</name>
</gene>
<keyword evidence="3" id="KW-1185">Reference proteome</keyword>
<evidence type="ECO:0000313" key="2">
    <source>
        <dbReference type="EMBL" id="GEM52145.1"/>
    </source>
</evidence>
<dbReference type="STRING" id="1218108.GCA_000382425_01447"/>
<dbReference type="EMBL" id="BJXC01000012">
    <property type="protein sequence ID" value="GEM52145.1"/>
    <property type="molecule type" value="Genomic_DNA"/>
</dbReference>
<accession>A0A511NH86</accession>
<dbReference type="InterPro" id="IPR023214">
    <property type="entry name" value="HAD_sf"/>
</dbReference>
<name>A0A511NH86_9FLAO</name>
<evidence type="ECO:0000256" key="1">
    <source>
        <dbReference type="SAM" id="Phobius"/>
    </source>
</evidence>
<keyword evidence="1" id="KW-1133">Transmembrane helix</keyword>
<organism evidence="2 3">
    <name type="scientific">Empedobacter brevis NBRC 14943 = ATCC 43319</name>
    <dbReference type="NCBI Taxonomy" id="1218108"/>
    <lineage>
        <taxon>Bacteria</taxon>
        <taxon>Pseudomonadati</taxon>
        <taxon>Bacteroidota</taxon>
        <taxon>Flavobacteriia</taxon>
        <taxon>Flavobacteriales</taxon>
        <taxon>Weeksellaceae</taxon>
        <taxon>Empedobacter</taxon>
    </lineage>
</organism>
<evidence type="ECO:0008006" key="4">
    <source>
        <dbReference type="Google" id="ProtNLM"/>
    </source>
</evidence>
<dbReference type="RefSeq" id="WP_019974949.1">
    <property type="nucleotide sequence ID" value="NZ_BJXC01000012.1"/>
</dbReference>
<protein>
    <recommendedName>
        <fullName evidence="4">Haloacid dehalogenase</fullName>
    </recommendedName>
</protein>
<dbReference type="Pfam" id="PF12710">
    <property type="entry name" value="HAD"/>
    <property type="match status" value="1"/>
</dbReference>
<keyword evidence="1" id="KW-0472">Membrane</keyword>
<dbReference type="AlphaFoldDB" id="A0A511NH86"/>
<dbReference type="Gene3D" id="3.40.50.1000">
    <property type="entry name" value="HAD superfamily/HAD-like"/>
    <property type="match status" value="1"/>
</dbReference>
<dbReference type="Gene3D" id="1.20.1440.100">
    <property type="entry name" value="SG protein - dephosphorylation function"/>
    <property type="match status" value="1"/>
</dbReference>
<dbReference type="Proteomes" id="UP000321245">
    <property type="component" value="Unassembled WGS sequence"/>
</dbReference>
<feature type="transmembrane region" description="Helical" evidence="1">
    <location>
        <begin position="20"/>
        <end position="40"/>
    </location>
</feature>
<dbReference type="GeneID" id="89231185"/>
<proteinExistence type="predicted"/>
<dbReference type="OrthoDB" id="6402059at2"/>
<sequence>MDKKVVFDFDKTLIRINSFTHWIFFIWSNSFLTLELRLFFTISRLIFKRKISRNLSHELFKREIILLEYPPDYCSKFSKKLYPYLNKNVMNYLDYFGENNYQIAISSAAPEIYLKEFIQNYITVNQFLVVGATIEEHRLNDNFGEKKVENLIKKGFLDSGEKFDVLFTDSFDDKTLAGLAKEIYLISPDEKSKAEFFKFFPEKIKRKE</sequence>
<evidence type="ECO:0000313" key="3">
    <source>
        <dbReference type="Proteomes" id="UP000321245"/>
    </source>
</evidence>
<dbReference type="InterPro" id="IPR036412">
    <property type="entry name" value="HAD-like_sf"/>
</dbReference>
<dbReference type="SUPFAM" id="SSF56784">
    <property type="entry name" value="HAD-like"/>
    <property type="match status" value="1"/>
</dbReference>
<keyword evidence="1" id="KW-0812">Transmembrane</keyword>
<comment type="caution">
    <text evidence="2">The sequence shown here is derived from an EMBL/GenBank/DDBJ whole genome shotgun (WGS) entry which is preliminary data.</text>
</comment>
<reference evidence="2 3" key="1">
    <citation type="submission" date="2019-07" db="EMBL/GenBank/DDBJ databases">
        <title>Whole genome shotgun sequence of Empedobacter brevis NBRC 14943.</title>
        <authorList>
            <person name="Hosoyama A."/>
            <person name="Uohara A."/>
            <person name="Ohji S."/>
            <person name="Ichikawa N."/>
        </authorList>
    </citation>
    <scope>NUCLEOTIDE SEQUENCE [LARGE SCALE GENOMIC DNA]</scope>
    <source>
        <strain evidence="2 3">NBRC 14943</strain>
    </source>
</reference>